<dbReference type="PANTHER" id="PTHR30222:SF12">
    <property type="entry name" value="NORSPERMIDINE SENSOR"/>
    <property type="match status" value="1"/>
</dbReference>
<evidence type="ECO:0000313" key="5">
    <source>
        <dbReference type="EMBL" id="PYB72602.1"/>
    </source>
</evidence>
<dbReference type="Pfam" id="PF13416">
    <property type="entry name" value="SBP_bac_8"/>
    <property type="match status" value="1"/>
</dbReference>
<dbReference type="EMBL" id="QJRY01000005">
    <property type="protein sequence ID" value="PYB72602.1"/>
    <property type="molecule type" value="Genomic_DNA"/>
</dbReference>
<comment type="subcellular location">
    <subcellularLocation>
        <location evidence="1">Periplasm</location>
    </subcellularLocation>
</comment>
<sequence>MATGLLLTTALPALAEGQLNIFNFGLYTPPDLIKKFEEKYDVKVTLTEYDSNETAMAKIEAGGHGFDIVVPSASVVPIYIEKGLLMKSEPSQMSNFKNVDPQWVDVSWDSGRHYTAPWVWGTTGVMVNTKVYKGDINTSAVIFDPPEELKGKINVVPQMNDVIDMAINYVGGEACTTDKAILKAARDKLMAAKPFWASIDYASFEKFIKEDLNASIFWSGATMRIRAENPGFAYGFPKEGFSLWQDNVAILADAKNVDNAKLFLNFIMEPENAALISNYTRYANSILGSEAFMDPELPKAPEMNIPAEFKSAAHFQVTCPTEVQQIYARIWTDLTK</sequence>
<accession>A0ABX5NU55</accession>
<reference evidence="5 6" key="1">
    <citation type="submission" date="2018-06" db="EMBL/GenBank/DDBJ databases">
        <title>Rhizobium wuzhouense sp. nov., isolated from roots of Oryza officinalis.</title>
        <authorList>
            <person name="Yuan T."/>
        </authorList>
    </citation>
    <scope>NUCLEOTIDE SEQUENCE [LARGE SCALE GENOMIC DNA]</scope>
    <source>
        <strain evidence="5 6">W44</strain>
    </source>
</reference>
<name>A0ABX5NU55_9HYPH</name>
<keyword evidence="4" id="KW-0574">Periplasm</keyword>
<dbReference type="SUPFAM" id="SSF53850">
    <property type="entry name" value="Periplasmic binding protein-like II"/>
    <property type="match status" value="1"/>
</dbReference>
<gene>
    <name evidence="5" type="ORF">DMY87_14945</name>
</gene>
<evidence type="ECO:0000256" key="2">
    <source>
        <dbReference type="ARBA" id="ARBA00022448"/>
    </source>
</evidence>
<keyword evidence="2" id="KW-0813">Transport</keyword>
<dbReference type="PIRSF" id="PIRSF019574">
    <property type="entry name" value="Periplasmic_polyamine_BP"/>
    <property type="match status" value="1"/>
</dbReference>
<comment type="caution">
    <text evidence="5">The sequence shown here is derived from an EMBL/GenBank/DDBJ whole genome shotgun (WGS) entry which is preliminary data.</text>
</comment>
<dbReference type="Proteomes" id="UP000247536">
    <property type="component" value="Unassembled WGS sequence"/>
</dbReference>
<evidence type="ECO:0000256" key="3">
    <source>
        <dbReference type="ARBA" id="ARBA00022729"/>
    </source>
</evidence>
<proteinExistence type="predicted"/>
<dbReference type="InterPro" id="IPR006059">
    <property type="entry name" value="SBP"/>
</dbReference>
<evidence type="ECO:0000256" key="4">
    <source>
        <dbReference type="ARBA" id="ARBA00022764"/>
    </source>
</evidence>
<keyword evidence="3" id="KW-0732">Signal</keyword>
<protein>
    <submittedName>
        <fullName evidence="5">Putrescine/spermidine ABC transporter substrate-binding protein</fullName>
    </submittedName>
</protein>
<keyword evidence="6" id="KW-1185">Reference proteome</keyword>
<dbReference type="InterPro" id="IPR001188">
    <property type="entry name" value="Sperm_putr-bd"/>
</dbReference>
<organism evidence="5 6">
    <name type="scientific">Rhizobium wuzhouense</name>
    <dbReference type="NCBI Taxonomy" id="1986026"/>
    <lineage>
        <taxon>Bacteria</taxon>
        <taxon>Pseudomonadati</taxon>
        <taxon>Pseudomonadota</taxon>
        <taxon>Alphaproteobacteria</taxon>
        <taxon>Hyphomicrobiales</taxon>
        <taxon>Rhizobiaceae</taxon>
        <taxon>Rhizobium/Agrobacterium group</taxon>
        <taxon>Rhizobium</taxon>
    </lineage>
</organism>
<evidence type="ECO:0000313" key="6">
    <source>
        <dbReference type="Proteomes" id="UP000247536"/>
    </source>
</evidence>
<dbReference type="PRINTS" id="PR00909">
    <property type="entry name" value="SPERMDNBNDNG"/>
</dbReference>
<dbReference type="PANTHER" id="PTHR30222">
    <property type="entry name" value="SPERMIDINE/PUTRESCINE-BINDING PERIPLASMIC PROTEIN"/>
    <property type="match status" value="1"/>
</dbReference>
<evidence type="ECO:0000256" key="1">
    <source>
        <dbReference type="ARBA" id="ARBA00004418"/>
    </source>
</evidence>
<dbReference type="Gene3D" id="3.40.190.10">
    <property type="entry name" value="Periplasmic binding protein-like II"/>
    <property type="match status" value="2"/>
</dbReference>